<feature type="chain" id="PRO_5031290111" description="Secreted protein" evidence="1">
    <location>
        <begin position="40"/>
        <end position="152"/>
    </location>
</feature>
<dbReference type="Proteomes" id="UP000588112">
    <property type="component" value="Unassembled WGS sequence"/>
</dbReference>
<sequence length="152" mass="15567">MGTPFRRGSAWLRYSLKTASGTAAVALFGTLTIATPAHAANLALFCPPSGTTGTIGLQAYQSPNNTDRCAGPFHSSVNWIEARNTTVGIWKCAVLKPNSNGSGGNVGGVAAACTPGTTTAVQVLSPPRGGYSTIINQDTFTAGGFSGRLEFN</sequence>
<dbReference type="AlphaFoldDB" id="A0A7W9DUX4"/>
<comment type="caution">
    <text evidence="2">The sequence shown here is derived from an EMBL/GenBank/DDBJ whole genome shotgun (WGS) entry which is preliminary data.</text>
</comment>
<proteinExistence type="predicted"/>
<evidence type="ECO:0000256" key="1">
    <source>
        <dbReference type="SAM" id="SignalP"/>
    </source>
</evidence>
<organism evidence="2 3">
    <name type="scientific">Sphaerisporangium krabiense</name>
    <dbReference type="NCBI Taxonomy" id="763782"/>
    <lineage>
        <taxon>Bacteria</taxon>
        <taxon>Bacillati</taxon>
        <taxon>Actinomycetota</taxon>
        <taxon>Actinomycetes</taxon>
        <taxon>Streptosporangiales</taxon>
        <taxon>Streptosporangiaceae</taxon>
        <taxon>Sphaerisporangium</taxon>
    </lineage>
</organism>
<accession>A0A7W9DUX4</accession>
<dbReference type="EMBL" id="JACHBR010000003">
    <property type="protein sequence ID" value="MBB5631524.1"/>
    <property type="molecule type" value="Genomic_DNA"/>
</dbReference>
<protein>
    <recommendedName>
        <fullName evidence="4">Secreted protein</fullName>
    </recommendedName>
</protein>
<feature type="signal peptide" evidence="1">
    <location>
        <begin position="1"/>
        <end position="39"/>
    </location>
</feature>
<gene>
    <name evidence="2" type="ORF">BJ981_007310</name>
</gene>
<keyword evidence="3" id="KW-1185">Reference proteome</keyword>
<evidence type="ECO:0000313" key="2">
    <source>
        <dbReference type="EMBL" id="MBB5631524.1"/>
    </source>
</evidence>
<evidence type="ECO:0008006" key="4">
    <source>
        <dbReference type="Google" id="ProtNLM"/>
    </source>
</evidence>
<reference evidence="2 3" key="1">
    <citation type="submission" date="2020-08" db="EMBL/GenBank/DDBJ databases">
        <title>Sequencing the genomes of 1000 actinobacteria strains.</title>
        <authorList>
            <person name="Klenk H.-P."/>
        </authorList>
    </citation>
    <scope>NUCLEOTIDE SEQUENCE [LARGE SCALE GENOMIC DNA]</scope>
    <source>
        <strain evidence="2 3">DSM 45790</strain>
    </source>
</reference>
<name>A0A7W9DUX4_9ACTN</name>
<evidence type="ECO:0000313" key="3">
    <source>
        <dbReference type="Proteomes" id="UP000588112"/>
    </source>
</evidence>
<dbReference type="RefSeq" id="WP_184617999.1">
    <property type="nucleotide sequence ID" value="NZ_BOOS01000008.1"/>
</dbReference>
<keyword evidence="1" id="KW-0732">Signal</keyword>